<dbReference type="SUPFAM" id="SSF53474">
    <property type="entry name" value="alpha/beta-Hydrolases"/>
    <property type="match status" value="1"/>
</dbReference>
<dbReference type="PANTHER" id="PTHR43798:SF31">
    <property type="entry name" value="AB HYDROLASE SUPERFAMILY PROTEIN YCLE"/>
    <property type="match status" value="1"/>
</dbReference>
<dbReference type="RefSeq" id="WP_176239853.1">
    <property type="nucleotide sequence ID" value="NZ_AP024412.1"/>
</dbReference>
<dbReference type="Pfam" id="PF00561">
    <property type="entry name" value="Abhydrolase_1"/>
    <property type="match status" value="1"/>
</dbReference>
<comment type="similarity">
    <text evidence="1">Belongs to the lipase/esterase LIP3/BchO family.</text>
</comment>
<reference evidence="4" key="1">
    <citation type="submission" date="2021-01" db="EMBL/GenBank/DDBJ databases">
        <title>Draft genome sequence of Acholeplasmataceae bacterium strain Mahy22.</title>
        <authorList>
            <person name="Watanabe M."/>
            <person name="Kojima H."/>
            <person name="Fukui M."/>
        </authorList>
    </citation>
    <scope>NUCLEOTIDE SEQUENCE</scope>
    <source>
        <strain evidence="4">Mahy22</strain>
    </source>
</reference>
<dbReference type="PANTHER" id="PTHR43798">
    <property type="entry name" value="MONOACYLGLYCEROL LIPASE"/>
    <property type="match status" value="1"/>
</dbReference>
<feature type="domain" description="AB hydrolase-1" evidence="3">
    <location>
        <begin position="20"/>
        <end position="251"/>
    </location>
</feature>
<evidence type="ECO:0000313" key="5">
    <source>
        <dbReference type="Proteomes" id="UP000620133"/>
    </source>
</evidence>
<dbReference type="EMBL" id="AP024412">
    <property type="protein sequence ID" value="BCR36010.1"/>
    <property type="molecule type" value="Genomic_DNA"/>
</dbReference>
<keyword evidence="2" id="KW-0378">Hydrolase</keyword>
<keyword evidence="5" id="KW-1185">Reference proteome</keyword>
<dbReference type="InterPro" id="IPR050266">
    <property type="entry name" value="AB_hydrolase_sf"/>
</dbReference>
<evidence type="ECO:0000313" key="4">
    <source>
        <dbReference type="EMBL" id="BCR36010.1"/>
    </source>
</evidence>
<dbReference type="InterPro" id="IPR029058">
    <property type="entry name" value="AB_hydrolase_fold"/>
</dbReference>
<dbReference type="AlphaFoldDB" id="A0A7U9XVD3"/>
<protein>
    <submittedName>
        <fullName evidence="4">3-oxoadipate enol-lactonase</fullName>
    </submittedName>
</protein>
<evidence type="ECO:0000256" key="1">
    <source>
        <dbReference type="ARBA" id="ARBA00006989"/>
    </source>
</evidence>
<dbReference type="KEGG" id="manr:MPAN_009030"/>
<dbReference type="InterPro" id="IPR000073">
    <property type="entry name" value="AB_hydrolase_1"/>
</dbReference>
<organism evidence="4 5">
    <name type="scientific">Mariniplasma anaerobium</name>
    <dbReference type="NCBI Taxonomy" id="2735436"/>
    <lineage>
        <taxon>Bacteria</taxon>
        <taxon>Bacillati</taxon>
        <taxon>Mycoplasmatota</taxon>
        <taxon>Mollicutes</taxon>
        <taxon>Acholeplasmatales</taxon>
        <taxon>Acholeplasmataceae</taxon>
        <taxon>Mariniplasma</taxon>
    </lineage>
</organism>
<name>A0A7U9XVD3_9MOLU</name>
<accession>A0A7U9XVD3</accession>
<proteinExistence type="inferred from homology"/>
<dbReference type="GO" id="GO:0016787">
    <property type="term" value="F:hydrolase activity"/>
    <property type="evidence" value="ECO:0007669"/>
    <property type="project" value="UniProtKB-KW"/>
</dbReference>
<evidence type="ECO:0000256" key="2">
    <source>
        <dbReference type="ARBA" id="ARBA00022801"/>
    </source>
</evidence>
<dbReference type="GO" id="GO:0016020">
    <property type="term" value="C:membrane"/>
    <property type="evidence" value="ECO:0007669"/>
    <property type="project" value="TreeGrafter"/>
</dbReference>
<sequence>MAQLIFKGRDIYYDVKGLGKPFVILNGIMMSTKSWEPFMESFSENNMCIRLDFLDQGQSAKLKSSVYTQDLQVQIIEALIKELNLSKVSIVGISYGGEVALEFAVKHPNLVDRLVLFNTTPYTSPWLAEIGYKWNSIGRTRDGKTYYQATIPAIYSPSFYESRLAWMKKREEILLPIFSNPDFLDAMERLTNSAEHYDVRDRLDQITAPTLIVAADEDYLTPINNQKYLNEHIKESSLVILPGVGHASMYETPMVFVSLVLGFINTKQTSYQV</sequence>
<dbReference type="PRINTS" id="PR00111">
    <property type="entry name" value="ABHYDROLASE"/>
</dbReference>
<evidence type="ECO:0000259" key="3">
    <source>
        <dbReference type="Pfam" id="PF00561"/>
    </source>
</evidence>
<dbReference type="Proteomes" id="UP000620133">
    <property type="component" value="Chromosome"/>
</dbReference>
<gene>
    <name evidence="4" type="ORF">MPAN_009030</name>
</gene>
<dbReference type="Gene3D" id="3.40.50.1820">
    <property type="entry name" value="alpha/beta hydrolase"/>
    <property type="match status" value="1"/>
</dbReference>